<organism evidence="1 2">
    <name type="scientific">Arabidopsis thaliana</name>
    <name type="common">Mouse-ear cress</name>
    <dbReference type="NCBI Taxonomy" id="3702"/>
    <lineage>
        <taxon>Eukaryota</taxon>
        <taxon>Viridiplantae</taxon>
        <taxon>Streptophyta</taxon>
        <taxon>Embryophyta</taxon>
        <taxon>Tracheophyta</taxon>
        <taxon>Spermatophyta</taxon>
        <taxon>Magnoliopsida</taxon>
        <taxon>eudicotyledons</taxon>
        <taxon>Gunneridae</taxon>
        <taxon>Pentapetalae</taxon>
        <taxon>rosids</taxon>
        <taxon>malvids</taxon>
        <taxon>Brassicales</taxon>
        <taxon>Brassicaceae</taxon>
        <taxon>Camelineae</taxon>
        <taxon>Arabidopsis</taxon>
    </lineage>
</organism>
<accession>A0A7G2DWT8</accession>
<dbReference type="AlphaFoldDB" id="A0A7G2DWT8"/>
<dbReference type="Proteomes" id="UP000516314">
    <property type="component" value="Chromosome 1"/>
</dbReference>
<evidence type="ECO:0000313" key="2">
    <source>
        <dbReference type="Proteomes" id="UP000516314"/>
    </source>
</evidence>
<gene>
    <name evidence="1" type="ORF">AT9943_LOCUS2524</name>
</gene>
<proteinExistence type="predicted"/>
<name>A0A7G2DWT8_ARATH</name>
<sequence length="137" mass="15089">MSSSSAIKAAAKALERIRIMDTVRSSYVGLFSSTVTDMVSKNRFRKGQCIVLQIARGVARALNIPEDAVEVKTLHNSWTCYEIVHTVKTPTAAPPKRGMPTDPPVSTITRFKVTRMSAIVEVAYTRALQEYGVFIAL</sequence>
<protein>
    <submittedName>
        <fullName evidence="1">(thale cress) hypothetical protein</fullName>
    </submittedName>
</protein>
<dbReference type="EMBL" id="LR881466">
    <property type="protein sequence ID" value="CAD5314063.1"/>
    <property type="molecule type" value="Genomic_DNA"/>
</dbReference>
<reference evidence="1 2" key="1">
    <citation type="submission" date="2020-09" db="EMBL/GenBank/DDBJ databases">
        <authorList>
            <person name="Ashkenazy H."/>
        </authorList>
    </citation>
    <scope>NUCLEOTIDE SEQUENCE [LARGE SCALE GENOMIC DNA]</scope>
    <source>
        <strain evidence="2">cv. Cdm-0</strain>
    </source>
</reference>
<evidence type="ECO:0000313" key="1">
    <source>
        <dbReference type="EMBL" id="CAD5314063.1"/>
    </source>
</evidence>